<evidence type="ECO:0000313" key="1">
    <source>
        <dbReference type="EMBL" id="MFD0976000.1"/>
    </source>
</evidence>
<keyword evidence="2" id="KW-1185">Reference proteome</keyword>
<protein>
    <submittedName>
        <fullName evidence="1">Uncharacterized protein</fullName>
    </submittedName>
</protein>
<dbReference type="RefSeq" id="WP_380737033.1">
    <property type="nucleotide sequence ID" value="NZ_JBHTJP010000032.1"/>
</dbReference>
<evidence type="ECO:0000313" key="2">
    <source>
        <dbReference type="Proteomes" id="UP001597100"/>
    </source>
</evidence>
<dbReference type="Proteomes" id="UP001597100">
    <property type="component" value="Unassembled WGS sequence"/>
</dbReference>
<name>A0ABW3IDV6_9FLAO</name>
<proteinExistence type="predicted"/>
<reference evidence="2" key="1">
    <citation type="journal article" date="2019" name="Int. J. Syst. Evol. Microbiol.">
        <title>The Global Catalogue of Microorganisms (GCM) 10K type strain sequencing project: providing services to taxonomists for standard genome sequencing and annotation.</title>
        <authorList>
            <consortium name="The Broad Institute Genomics Platform"/>
            <consortium name="The Broad Institute Genome Sequencing Center for Infectious Disease"/>
            <person name="Wu L."/>
            <person name="Ma J."/>
        </authorList>
    </citation>
    <scope>NUCLEOTIDE SEQUENCE [LARGE SCALE GENOMIC DNA]</scope>
    <source>
        <strain evidence="2">CCUG 60898</strain>
    </source>
</reference>
<dbReference type="EMBL" id="JBHTJP010000032">
    <property type="protein sequence ID" value="MFD0976000.1"/>
    <property type="molecule type" value="Genomic_DNA"/>
</dbReference>
<organism evidence="1 2">
    <name type="scientific">Salinimicrobium gaetbulicola</name>
    <dbReference type="NCBI Taxonomy" id="999702"/>
    <lineage>
        <taxon>Bacteria</taxon>
        <taxon>Pseudomonadati</taxon>
        <taxon>Bacteroidota</taxon>
        <taxon>Flavobacteriia</taxon>
        <taxon>Flavobacteriales</taxon>
        <taxon>Flavobacteriaceae</taxon>
        <taxon>Salinimicrobium</taxon>
    </lineage>
</organism>
<comment type="caution">
    <text evidence="1">The sequence shown here is derived from an EMBL/GenBank/DDBJ whole genome shotgun (WGS) entry which is preliminary data.</text>
</comment>
<sequence length="115" mass="12919">MQLKNHVALLLVVIFLGKLVTVDSKGFGALLDSSGMTLVNKMCSKKLPNNKTSEDLSTDTVIQGLEMDFLCHTAFDHNITEWGVTMTEDNFREYNYQTPGVFSSLQKKFYPPPKV</sequence>
<gene>
    <name evidence="1" type="ORF">ACFQ1G_04270</name>
</gene>
<accession>A0ABW3IDV6</accession>